<dbReference type="InterPro" id="IPR052711">
    <property type="entry name" value="Zinc_ADH-like"/>
</dbReference>
<reference evidence="2 3" key="1">
    <citation type="submission" date="2024-09" db="EMBL/GenBank/DDBJ databases">
        <authorList>
            <person name="Sun Q."/>
            <person name="Mori K."/>
        </authorList>
    </citation>
    <scope>NUCLEOTIDE SEQUENCE [LARGE SCALE GENOMIC DNA]</scope>
    <source>
        <strain evidence="2 3">CCM 7609</strain>
    </source>
</reference>
<name>A0ABV6F8C4_9MICC</name>
<dbReference type="SUPFAM" id="SSF50129">
    <property type="entry name" value="GroES-like"/>
    <property type="match status" value="1"/>
</dbReference>
<dbReference type="Pfam" id="PF08240">
    <property type="entry name" value="ADH_N"/>
    <property type="match status" value="1"/>
</dbReference>
<dbReference type="PANTHER" id="PTHR45033">
    <property type="match status" value="1"/>
</dbReference>
<dbReference type="InterPro" id="IPR020843">
    <property type="entry name" value="ER"/>
</dbReference>
<protein>
    <submittedName>
        <fullName evidence="2">Zinc-binding alcohol dehydrogenase family protein</fullName>
    </submittedName>
</protein>
<dbReference type="InterPro" id="IPR013149">
    <property type="entry name" value="ADH-like_C"/>
</dbReference>
<dbReference type="EMBL" id="JBHLWH010000042">
    <property type="protein sequence ID" value="MFC0249776.1"/>
    <property type="molecule type" value="Genomic_DNA"/>
</dbReference>
<dbReference type="Proteomes" id="UP001589766">
    <property type="component" value="Unassembled WGS sequence"/>
</dbReference>
<keyword evidence="3" id="KW-1185">Reference proteome</keyword>
<comment type="caution">
    <text evidence="2">The sequence shown here is derived from an EMBL/GenBank/DDBJ whole genome shotgun (WGS) entry which is preliminary data.</text>
</comment>
<gene>
    <name evidence="2" type="ORF">ACFFIO_14820</name>
</gene>
<dbReference type="InterPro" id="IPR011032">
    <property type="entry name" value="GroES-like_sf"/>
</dbReference>
<sequence>MMQAIVMRDYGGPEVLVPGTVPDPQQRDGWTTVRLGASALNWHDTLARRGVYHSPLPAVLGADGAGTLVETGEDVVILPSLFWGARESAPAAGFEILGDHRSGTYAEYVSVPDECLFPRPAGLGLHEAAAFGLVGVTAYRALFTRGRLTAGESLLVLGASGGVATMAVSLAAAVGATVTVTSASEAKIDRARELGARAGVDHSAPDWVEQARKLTPGGEGFDLVLDPVGRVGESLGALRAGGRCVVLGANAQETTPLEVRPFYFGQHDLLGTTMGSPRDFAGLLRLVNERTVRPPIIDRTYPLDQAAEAHRYLESGAGFGKIVLDHG</sequence>
<dbReference type="RefSeq" id="WP_378042989.1">
    <property type="nucleotide sequence ID" value="NZ_JBHLWH010000042.1"/>
</dbReference>
<dbReference type="Gene3D" id="3.40.50.720">
    <property type="entry name" value="NAD(P)-binding Rossmann-like Domain"/>
    <property type="match status" value="1"/>
</dbReference>
<evidence type="ECO:0000313" key="3">
    <source>
        <dbReference type="Proteomes" id="UP001589766"/>
    </source>
</evidence>
<feature type="domain" description="Enoyl reductase (ER)" evidence="1">
    <location>
        <begin position="11"/>
        <end position="324"/>
    </location>
</feature>
<evidence type="ECO:0000313" key="2">
    <source>
        <dbReference type="EMBL" id="MFC0249776.1"/>
    </source>
</evidence>
<dbReference type="SUPFAM" id="SSF51735">
    <property type="entry name" value="NAD(P)-binding Rossmann-fold domains"/>
    <property type="match status" value="1"/>
</dbReference>
<dbReference type="Pfam" id="PF00107">
    <property type="entry name" value="ADH_zinc_N"/>
    <property type="match status" value="1"/>
</dbReference>
<evidence type="ECO:0000259" key="1">
    <source>
        <dbReference type="SMART" id="SM00829"/>
    </source>
</evidence>
<proteinExistence type="predicted"/>
<dbReference type="InterPro" id="IPR036291">
    <property type="entry name" value="NAD(P)-bd_dom_sf"/>
</dbReference>
<accession>A0ABV6F8C4</accession>
<dbReference type="InterPro" id="IPR013154">
    <property type="entry name" value="ADH-like_N"/>
</dbReference>
<dbReference type="SMART" id="SM00829">
    <property type="entry name" value="PKS_ER"/>
    <property type="match status" value="1"/>
</dbReference>
<organism evidence="2 3">
    <name type="scientific">Citricoccus parietis</name>
    <dbReference type="NCBI Taxonomy" id="592307"/>
    <lineage>
        <taxon>Bacteria</taxon>
        <taxon>Bacillati</taxon>
        <taxon>Actinomycetota</taxon>
        <taxon>Actinomycetes</taxon>
        <taxon>Micrococcales</taxon>
        <taxon>Micrococcaceae</taxon>
        <taxon>Citricoccus</taxon>
    </lineage>
</organism>
<dbReference type="Gene3D" id="3.90.180.10">
    <property type="entry name" value="Medium-chain alcohol dehydrogenases, catalytic domain"/>
    <property type="match status" value="1"/>
</dbReference>
<dbReference type="PANTHER" id="PTHR45033:SF3">
    <property type="entry name" value="DEHYDROGENASE, PUTATIVE (AFU_ORTHOLOGUE AFUA_2G13270)-RELATED"/>
    <property type="match status" value="1"/>
</dbReference>